<reference evidence="2" key="2">
    <citation type="submission" date="2014-09" db="EMBL/GenBank/DDBJ databases">
        <authorList>
            <person name="GOMEZ-VALERO Laura"/>
        </authorList>
    </citation>
    <scope>NUCLEOTIDE SEQUENCE</scope>
    <source>
        <strain evidence="2">ATCC33218</strain>
    </source>
</reference>
<keyword evidence="1" id="KW-0472">Membrane</keyword>
<protein>
    <submittedName>
        <fullName evidence="3">Uncharacterized membrane protein YGL010W</fullName>
    </submittedName>
</protein>
<dbReference type="Proteomes" id="UP000182998">
    <property type="component" value="Unassembled WGS sequence"/>
</dbReference>
<dbReference type="RefSeq" id="WP_045097990.1">
    <property type="nucleotide sequence ID" value="NZ_CP020614.1"/>
</dbReference>
<keyword evidence="5" id="KW-1185">Reference proteome</keyword>
<dbReference type="GO" id="GO:0016020">
    <property type="term" value="C:membrane"/>
    <property type="evidence" value="ECO:0007669"/>
    <property type="project" value="GOC"/>
</dbReference>
<keyword evidence="1" id="KW-0812">Transmembrane</keyword>
<accession>A0A098GBP1</accession>
<name>A0A098GBP1_LEGMI</name>
<dbReference type="PATRIC" id="fig|451.8.peg.991"/>
<keyword evidence="1" id="KW-1133">Transmembrane helix</keyword>
<dbReference type="PANTHER" id="PTHR28026:SF9">
    <property type="entry name" value="2-HYDROXY-PALMITIC ACID DIOXYGENASE MPO1"/>
    <property type="match status" value="1"/>
</dbReference>
<feature type="transmembrane region" description="Helical" evidence="1">
    <location>
        <begin position="22"/>
        <end position="42"/>
    </location>
</feature>
<gene>
    <name evidence="2" type="ORF">LMI_0017</name>
    <name evidence="3" type="ORF">SAMN02982997_00582</name>
</gene>
<evidence type="ECO:0000313" key="4">
    <source>
        <dbReference type="Proteomes" id="UP000032414"/>
    </source>
</evidence>
<dbReference type="AlphaFoldDB" id="A0A098GBP1"/>
<feature type="transmembrane region" description="Helical" evidence="1">
    <location>
        <begin position="100"/>
        <end position="120"/>
    </location>
</feature>
<evidence type="ECO:0000313" key="5">
    <source>
        <dbReference type="Proteomes" id="UP000182998"/>
    </source>
</evidence>
<feature type="transmembrane region" description="Helical" evidence="1">
    <location>
        <begin position="132"/>
        <end position="149"/>
    </location>
</feature>
<dbReference type="EMBL" id="LN614830">
    <property type="protein sequence ID" value="CEG59392.1"/>
    <property type="molecule type" value="Genomic_DNA"/>
</dbReference>
<proteinExistence type="predicted"/>
<dbReference type="Pfam" id="PF06127">
    <property type="entry name" value="Mpo1-like"/>
    <property type="match status" value="1"/>
</dbReference>
<evidence type="ECO:0000313" key="3">
    <source>
        <dbReference type="EMBL" id="SCY00603.1"/>
    </source>
</evidence>
<reference evidence="4" key="1">
    <citation type="submission" date="2014-09" db="EMBL/GenBank/DDBJ databases">
        <authorList>
            <person name="Gomez-Valero L."/>
        </authorList>
    </citation>
    <scope>NUCLEOTIDE SEQUENCE [LARGE SCALE GENOMIC DNA]</scope>
    <source>
        <strain evidence="4">ATCC33218</strain>
    </source>
</reference>
<evidence type="ECO:0000256" key="1">
    <source>
        <dbReference type="SAM" id="Phobius"/>
    </source>
</evidence>
<evidence type="ECO:0000313" key="2">
    <source>
        <dbReference type="EMBL" id="CEG59392.1"/>
    </source>
</evidence>
<organism evidence="2 4">
    <name type="scientific">Legionella micdadei</name>
    <name type="common">Tatlockia micdadei</name>
    <dbReference type="NCBI Taxonomy" id="451"/>
    <lineage>
        <taxon>Bacteria</taxon>
        <taxon>Pseudomonadati</taxon>
        <taxon>Pseudomonadota</taxon>
        <taxon>Gammaproteobacteria</taxon>
        <taxon>Legionellales</taxon>
        <taxon>Legionellaceae</taxon>
        <taxon>Legionella</taxon>
    </lineage>
</organism>
<dbReference type="OrthoDB" id="5515308at2"/>
<reference evidence="3 5" key="3">
    <citation type="submission" date="2016-10" db="EMBL/GenBank/DDBJ databases">
        <authorList>
            <person name="Varghese N."/>
            <person name="Submissions S."/>
        </authorList>
    </citation>
    <scope>NUCLEOTIDE SEQUENCE [LARGE SCALE GENOMIC DNA]</scope>
    <source>
        <strain evidence="3 5">ATCC 33218</strain>
    </source>
</reference>
<dbReference type="KEGG" id="tmc:LMI_0017"/>
<feature type="transmembrane region" description="Helical" evidence="1">
    <location>
        <begin position="74"/>
        <end position="93"/>
    </location>
</feature>
<dbReference type="EMBL" id="FMVN01000003">
    <property type="protein sequence ID" value="SCY00603.1"/>
    <property type="molecule type" value="Genomic_DNA"/>
</dbReference>
<sequence>MNSFIEQARLYGTYHQNSITRYTHFIGVPLIIFSLMVLLGFLHLVIPGVLDVTIAGIATLVLLVYYYYLNWRLALVLTGVFIILLWVANLVSYSGPTSSALWIFIVTFILGWALQLIGHFIEGNRPALMDNIWQALIAPMFLTAELFFLSGRMQDLKVQIHGAPGQLETSESLKSEGTETEDKL</sequence>
<dbReference type="HOGENOM" id="CLU_081702_2_0_6"/>
<dbReference type="InterPro" id="IPR009305">
    <property type="entry name" value="Mpo1-like"/>
</dbReference>
<dbReference type="PANTHER" id="PTHR28026">
    <property type="entry name" value="DUF962 DOMAIN PROTEIN (AFU_ORTHOLOGUE AFUA_8G05310)"/>
    <property type="match status" value="1"/>
</dbReference>
<dbReference type="Proteomes" id="UP000032414">
    <property type="component" value="Chromosome I"/>
</dbReference>
<dbReference type="STRING" id="451.B6N58_00085"/>
<dbReference type="GO" id="GO:0046521">
    <property type="term" value="P:sphingoid catabolic process"/>
    <property type="evidence" value="ECO:0007669"/>
    <property type="project" value="TreeGrafter"/>
</dbReference>
<feature type="transmembrane region" description="Helical" evidence="1">
    <location>
        <begin position="49"/>
        <end position="68"/>
    </location>
</feature>